<dbReference type="RefSeq" id="WP_258856638.1">
    <property type="nucleotide sequence ID" value="NZ_JANUGV010000002.1"/>
</dbReference>
<dbReference type="InterPro" id="IPR001707">
    <property type="entry name" value="Cmp_AcTrfase"/>
</dbReference>
<dbReference type="SUPFAM" id="SSF52777">
    <property type="entry name" value="CoA-dependent acyltransferases"/>
    <property type="match status" value="1"/>
</dbReference>
<dbReference type="EMBL" id="JANUGV010000002">
    <property type="protein sequence ID" value="MCS0608990.1"/>
    <property type="molecule type" value="Genomic_DNA"/>
</dbReference>
<organism evidence="1 2">
    <name type="scientific">Massilia solisilvae</name>
    <dbReference type="NCBI Taxonomy" id="1811225"/>
    <lineage>
        <taxon>Bacteria</taxon>
        <taxon>Pseudomonadati</taxon>
        <taxon>Pseudomonadota</taxon>
        <taxon>Betaproteobacteria</taxon>
        <taxon>Burkholderiales</taxon>
        <taxon>Oxalobacteraceae</taxon>
        <taxon>Telluria group</taxon>
        <taxon>Massilia</taxon>
    </lineage>
</organism>
<dbReference type="SMART" id="SM01059">
    <property type="entry name" value="CAT"/>
    <property type="match status" value="1"/>
</dbReference>
<evidence type="ECO:0000313" key="1">
    <source>
        <dbReference type="EMBL" id="MCS0608990.1"/>
    </source>
</evidence>
<dbReference type="Gene3D" id="3.30.559.10">
    <property type="entry name" value="Chloramphenicol acetyltransferase-like domain"/>
    <property type="match status" value="1"/>
</dbReference>
<dbReference type="InterPro" id="IPR023213">
    <property type="entry name" value="CAT-like_dom_sf"/>
</dbReference>
<dbReference type="PANTHER" id="PTHR38474">
    <property type="entry name" value="SLR0299 PROTEIN"/>
    <property type="match status" value="1"/>
</dbReference>
<accession>A0ABT2BKK7</accession>
<sequence>MRQSSALSPEEKQMHKFEQRRDRFELFDRMDSPALNITFTLELPDFRPWCKAPGLPPFHVMLRSVLRSALAIENFRYRIFEGEVICIDRLIPSFTVTNQNHDLNFALFDWADDLCEFVARSQAARDEAATMLGMNQKYRQMTPREAKNQVFVTCIPWLDFTSIQHPTASLASPDIPSLAWGRFRDAPNGMLHLPFSVQAHHGFVDGYHIHLLGQQIATELAQVIG</sequence>
<proteinExistence type="predicted"/>
<dbReference type="PANTHER" id="PTHR38474:SF1">
    <property type="entry name" value="SLR0299 PROTEIN"/>
    <property type="match status" value="1"/>
</dbReference>
<evidence type="ECO:0000313" key="2">
    <source>
        <dbReference type="Proteomes" id="UP001205861"/>
    </source>
</evidence>
<dbReference type="Proteomes" id="UP001205861">
    <property type="component" value="Unassembled WGS sequence"/>
</dbReference>
<keyword evidence="2" id="KW-1185">Reference proteome</keyword>
<dbReference type="Pfam" id="PF00302">
    <property type="entry name" value="CAT"/>
    <property type="match status" value="1"/>
</dbReference>
<name>A0ABT2BKK7_9BURK</name>
<protein>
    <submittedName>
        <fullName evidence="1">CatA-like O-acetyltransferase</fullName>
    </submittedName>
</protein>
<comment type="caution">
    <text evidence="1">The sequence shown here is derived from an EMBL/GenBank/DDBJ whole genome shotgun (WGS) entry which is preliminary data.</text>
</comment>
<gene>
    <name evidence="1" type="ORF">NX773_12525</name>
</gene>
<reference evidence="1 2" key="1">
    <citation type="submission" date="2022-08" db="EMBL/GenBank/DDBJ databases">
        <title>Reclassification of Massilia species as members of the genera Telluria, Duganella, Pseudoduganella, Mokoshia gen. nov. and Zemynaea gen. nov. using orthogonal and non-orthogonal genome-based approaches.</title>
        <authorList>
            <person name="Bowman J.P."/>
        </authorList>
    </citation>
    <scope>NUCLEOTIDE SEQUENCE [LARGE SCALE GENOMIC DNA]</scope>
    <source>
        <strain evidence="1 2">JCM 31607</strain>
    </source>
</reference>